<dbReference type="PANTHER" id="PTHR24171">
    <property type="entry name" value="ANKYRIN REPEAT DOMAIN-CONTAINING PROTEIN 39-RELATED"/>
    <property type="match status" value="1"/>
</dbReference>
<evidence type="ECO:0000313" key="5">
    <source>
        <dbReference type="Proteomes" id="UP000264313"/>
    </source>
</evidence>
<proteinExistence type="predicted"/>
<evidence type="ECO:0000256" key="2">
    <source>
        <dbReference type="ARBA" id="ARBA00023043"/>
    </source>
</evidence>
<evidence type="ECO:0000313" key="4">
    <source>
        <dbReference type="EMBL" id="HBA08708.1"/>
    </source>
</evidence>
<dbReference type="SMART" id="SM00248">
    <property type="entry name" value="ANK"/>
    <property type="match status" value="4"/>
</dbReference>
<dbReference type="AlphaFoldDB" id="A0A351R9I7"/>
<accession>A0A351R9I7</accession>
<sequence>MAVKHPFFEYLGENYPYALEARFDRILIKIEQLWHTPQIHDYFSSLIIDSRGGRQGFPKDVIDDILRLRQVRQSQYIRESEGIETAINELKRLGIERNDEQFLRAVSDGDQAVVDLFVRSNFNIHIADEEGTPVLLLALKKGYTVIAGILINKGADVNAYDRRGVTPLLLVCGKQMHGYKTIAEMLIKRGAYVNDRDSLGFTPLLLSLSGGTAEVAELLIERGADVFARGKNGKSTLALANSSGNTHIAELLKVKGVTE</sequence>
<dbReference type="SUPFAM" id="SSF48403">
    <property type="entry name" value="Ankyrin repeat"/>
    <property type="match status" value="1"/>
</dbReference>
<dbReference type="EMBL" id="DNAA01000082">
    <property type="protein sequence ID" value="HBA08708.1"/>
    <property type="molecule type" value="Genomic_DNA"/>
</dbReference>
<dbReference type="InterPro" id="IPR036770">
    <property type="entry name" value="Ankyrin_rpt-contain_sf"/>
</dbReference>
<keyword evidence="2 3" id="KW-0040">ANK repeat</keyword>
<feature type="repeat" description="ANK" evidence="3">
    <location>
        <begin position="199"/>
        <end position="231"/>
    </location>
</feature>
<dbReference type="PROSITE" id="PS50088">
    <property type="entry name" value="ANK_REPEAT"/>
    <property type="match status" value="3"/>
</dbReference>
<dbReference type="STRING" id="1132855.GCA_000384255_02400"/>
<keyword evidence="1" id="KW-0677">Repeat</keyword>
<evidence type="ECO:0000256" key="1">
    <source>
        <dbReference type="ARBA" id="ARBA00022737"/>
    </source>
</evidence>
<feature type="repeat" description="ANK" evidence="3">
    <location>
        <begin position="163"/>
        <end position="198"/>
    </location>
</feature>
<comment type="caution">
    <text evidence="4">The sequence shown here is derived from an EMBL/GenBank/DDBJ whole genome shotgun (WGS) entry which is preliminary data.</text>
</comment>
<evidence type="ECO:0000256" key="3">
    <source>
        <dbReference type="PROSITE-ProRule" id="PRU00023"/>
    </source>
</evidence>
<reference evidence="4 5" key="1">
    <citation type="journal article" date="2018" name="Nat. Biotechnol.">
        <title>A standardized bacterial taxonomy based on genome phylogeny substantially revises the tree of life.</title>
        <authorList>
            <person name="Parks D.H."/>
            <person name="Chuvochina M."/>
            <person name="Waite D.W."/>
            <person name="Rinke C."/>
            <person name="Skarshewski A."/>
            <person name="Chaumeil P.A."/>
            <person name="Hugenholtz P."/>
        </authorList>
    </citation>
    <scope>NUCLEOTIDE SEQUENCE [LARGE SCALE GENOMIC DNA]</scope>
    <source>
        <strain evidence="4">UBA9958</strain>
    </source>
</reference>
<organism evidence="4 5">
    <name type="scientific">Methylotenera mobilis</name>
    <dbReference type="NCBI Taxonomy" id="359408"/>
    <lineage>
        <taxon>Bacteria</taxon>
        <taxon>Pseudomonadati</taxon>
        <taxon>Pseudomonadota</taxon>
        <taxon>Betaproteobacteria</taxon>
        <taxon>Nitrosomonadales</taxon>
        <taxon>Methylophilaceae</taxon>
        <taxon>Methylotenera</taxon>
    </lineage>
</organism>
<dbReference type="PROSITE" id="PS50297">
    <property type="entry name" value="ANK_REP_REGION"/>
    <property type="match status" value="2"/>
</dbReference>
<name>A0A351R9I7_9PROT</name>
<gene>
    <name evidence="4" type="ORF">DCW48_03395</name>
</gene>
<dbReference type="InterPro" id="IPR002110">
    <property type="entry name" value="Ankyrin_rpt"/>
</dbReference>
<protein>
    <submittedName>
        <fullName evidence="4">Tankyrase type protein</fullName>
    </submittedName>
</protein>
<dbReference type="Gene3D" id="1.25.40.20">
    <property type="entry name" value="Ankyrin repeat-containing domain"/>
    <property type="match status" value="1"/>
</dbReference>
<dbReference type="Proteomes" id="UP000264313">
    <property type="component" value="Unassembled WGS sequence"/>
</dbReference>
<dbReference type="Pfam" id="PF12796">
    <property type="entry name" value="Ank_2"/>
    <property type="match status" value="1"/>
</dbReference>
<dbReference type="Pfam" id="PF00023">
    <property type="entry name" value="Ank"/>
    <property type="match status" value="1"/>
</dbReference>
<feature type="repeat" description="ANK" evidence="3">
    <location>
        <begin position="130"/>
        <end position="162"/>
    </location>
</feature>
<dbReference type="PANTHER" id="PTHR24171:SF9">
    <property type="entry name" value="ANKYRIN REPEAT DOMAIN-CONTAINING PROTEIN 39"/>
    <property type="match status" value="1"/>
</dbReference>